<name>A0A0L0UXI8_9BASI</name>
<evidence type="ECO:0008006" key="3">
    <source>
        <dbReference type="Google" id="ProtNLM"/>
    </source>
</evidence>
<keyword evidence="2" id="KW-1185">Reference proteome</keyword>
<accession>A0A0L0UXI8</accession>
<dbReference type="Proteomes" id="UP000054564">
    <property type="component" value="Unassembled WGS sequence"/>
</dbReference>
<protein>
    <recommendedName>
        <fullName evidence="3">F-box domain-containing protein</fullName>
    </recommendedName>
</protein>
<organism evidence="1 2">
    <name type="scientific">Puccinia striiformis f. sp. tritici PST-78</name>
    <dbReference type="NCBI Taxonomy" id="1165861"/>
    <lineage>
        <taxon>Eukaryota</taxon>
        <taxon>Fungi</taxon>
        <taxon>Dikarya</taxon>
        <taxon>Basidiomycota</taxon>
        <taxon>Pucciniomycotina</taxon>
        <taxon>Pucciniomycetes</taxon>
        <taxon>Pucciniales</taxon>
        <taxon>Pucciniaceae</taxon>
        <taxon>Puccinia</taxon>
    </lineage>
</organism>
<gene>
    <name evidence="1" type="ORF">PSTG_14831</name>
</gene>
<sequence length="607" mass="70343">MQGNYRTAQPTGLGHLPTLLARLAIPRGWTDPFSEPLRPVECAHIGTSSKNFRLGTGDWAGGCGCTGTSRCYSRRLYELLPSGYLACDSARGYQGSNPPANFPQLSPLLISSSQLTKTTTMRTIVDLPLEVFELIIAEFLTESIESYTGVTERVGSGKRMVKNLRLVCRKWADWIYVHHLYREMIFADIDRTAHFIRHITNRPKHLPRAEIKYLRLFCIWTRGPRPFLHDHEDDYDCESYTCRSPRLWISAQMVEALIELFSDTILKLELLFWNVLSLPERTLEVIGSIKNLHTLQVGHEKCYEEFDQPVRQVPGSSLFDKEEHCEEFEEQLKQHYQHPGIEQEFENDYIYDDHIFPYHRHRYPDMEVFFQPAYYRSLVDMDQVKSKIDYECLISLIVINRKLKSLDLRRMKPIHLRKPIKSSLYDHHIPAITHLQVDMKGECVSRLIHLSLFLKPTLKFLSLSESTGEDLSSSLLPVFKNLSQTLEGLFIDYGEYLLGDISQLKFPRLRVFITRVWGEPLAALFKTPMFTSAPLEILGVFHRIESYRRLSGKTFSTLERLRKLVVCKKSPNYSLPQSHLDACDENRIQVVYLDGYQAKDVPTLMEL</sequence>
<evidence type="ECO:0000313" key="2">
    <source>
        <dbReference type="Proteomes" id="UP000054564"/>
    </source>
</evidence>
<proteinExistence type="predicted"/>
<evidence type="ECO:0000313" key="1">
    <source>
        <dbReference type="EMBL" id="KNE91762.1"/>
    </source>
</evidence>
<dbReference type="AlphaFoldDB" id="A0A0L0UXI8"/>
<comment type="caution">
    <text evidence="1">The sequence shown here is derived from an EMBL/GenBank/DDBJ whole genome shotgun (WGS) entry which is preliminary data.</text>
</comment>
<reference evidence="2" key="1">
    <citation type="submission" date="2014-03" db="EMBL/GenBank/DDBJ databases">
        <title>The Genome Sequence of Puccinia striiformis f. sp. tritici PST-78.</title>
        <authorList>
            <consortium name="The Broad Institute Genome Sequencing Platform"/>
            <person name="Cuomo C."/>
            <person name="Hulbert S."/>
            <person name="Chen X."/>
            <person name="Walker B."/>
            <person name="Young S.K."/>
            <person name="Zeng Q."/>
            <person name="Gargeya S."/>
            <person name="Fitzgerald M."/>
            <person name="Haas B."/>
            <person name="Abouelleil A."/>
            <person name="Alvarado L."/>
            <person name="Arachchi H.M."/>
            <person name="Berlin A.M."/>
            <person name="Chapman S.B."/>
            <person name="Goldberg J."/>
            <person name="Griggs A."/>
            <person name="Gujja S."/>
            <person name="Hansen M."/>
            <person name="Howarth C."/>
            <person name="Imamovic A."/>
            <person name="Larimer J."/>
            <person name="McCowan C."/>
            <person name="Montmayeur A."/>
            <person name="Murphy C."/>
            <person name="Neiman D."/>
            <person name="Pearson M."/>
            <person name="Priest M."/>
            <person name="Roberts A."/>
            <person name="Saif S."/>
            <person name="Shea T."/>
            <person name="Sisk P."/>
            <person name="Sykes S."/>
            <person name="Wortman J."/>
            <person name="Nusbaum C."/>
            <person name="Birren B."/>
        </authorList>
    </citation>
    <scope>NUCLEOTIDE SEQUENCE [LARGE SCALE GENOMIC DNA]</scope>
    <source>
        <strain evidence="2">race PST-78</strain>
    </source>
</reference>
<dbReference type="EMBL" id="AJIL01000189">
    <property type="protein sequence ID" value="KNE91762.1"/>
    <property type="molecule type" value="Genomic_DNA"/>
</dbReference>